<evidence type="ECO:0000313" key="1">
    <source>
        <dbReference type="EMBL" id="SDI28285.1"/>
    </source>
</evidence>
<organism evidence="1 2">
    <name type="scientific">Mucilaginibacter gossypii</name>
    <dbReference type="NCBI Taxonomy" id="551996"/>
    <lineage>
        <taxon>Bacteria</taxon>
        <taxon>Pseudomonadati</taxon>
        <taxon>Bacteroidota</taxon>
        <taxon>Sphingobacteriia</taxon>
        <taxon>Sphingobacteriales</taxon>
        <taxon>Sphingobacteriaceae</taxon>
        <taxon>Mucilaginibacter</taxon>
    </lineage>
</organism>
<dbReference type="EMBL" id="FNCG01000018">
    <property type="protein sequence ID" value="SDI28285.1"/>
    <property type="molecule type" value="Genomic_DNA"/>
</dbReference>
<dbReference type="AlphaFoldDB" id="A0A1G8JAL3"/>
<proteinExistence type="predicted"/>
<protein>
    <submittedName>
        <fullName evidence="1">Uncharacterized protein</fullName>
    </submittedName>
</protein>
<accession>A0A1G8JAL3</accession>
<gene>
    <name evidence="1" type="ORF">SAMN05192573_11859</name>
</gene>
<dbReference type="Proteomes" id="UP000199705">
    <property type="component" value="Unassembled WGS sequence"/>
</dbReference>
<dbReference type="RefSeq" id="WP_091174292.1">
    <property type="nucleotide sequence ID" value="NZ_FNCG01000018.1"/>
</dbReference>
<keyword evidence="2" id="KW-1185">Reference proteome</keyword>
<name>A0A1G8JAL3_9SPHI</name>
<dbReference type="InterPro" id="IPR053860">
    <property type="entry name" value="DUF6932"/>
</dbReference>
<dbReference type="Pfam" id="PF22014">
    <property type="entry name" value="DUF6932"/>
    <property type="match status" value="1"/>
</dbReference>
<dbReference type="STRING" id="551996.SAMN05192573_11859"/>
<evidence type="ECO:0000313" key="2">
    <source>
        <dbReference type="Proteomes" id="UP000199705"/>
    </source>
</evidence>
<reference evidence="2" key="1">
    <citation type="submission" date="2016-10" db="EMBL/GenBank/DDBJ databases">
        <authorList>
            <person name="Varghese N."/>
            <person name="Submissions S."/>
        </authorList>
    </citation>
    <scope>NUCLEOTIDE SEQUENCE [LARGE SCALE GENOMIC DNA]</scope>
    <source>
        <strain evidence="2">Gh-67</strain>
    </source>
</reference>
<sequence length="143" mass="16193">MIPELAENGILPPGIHICEIKELEAKFVYNLHRRNLYNGLVRLVQDLKSINAQAIYVDGSFVTAKLMPGDIDVCWDEGTGTGYEYELANLPILFNRQLAKARYLADIFPAAIMEQGSKKLFIDFFQIDKQTGEQKGILKINLF</sequence>